<reference evidence="2" key="1">
    <citation type="journal article" date="2020" name="Stud. Mycol.">
        <title>101 Dothideomycetes genomes: a test case for predicting lifestyles and emergence of pathogens.</title>
        <authorList>
            <person name="Haridas S."/>
            <person name="Albert R."/>
            <person name="Binder M."/>
            <person name="Bloem J."/>
            <person name="Labutti K."/>
            <person name="Salamov A."/>
            <person name="Andreopoulos B."/>
            <person name="Baker S."/>
            <person name="Barry K."/>
            <person name="Bills G."/>
            <person name="Bluhm B."/>
            <person name="Cannon C."/>
            <person name="Castanera R."/>
            <person name="Culley D."/>
            <person name="Daum C."/>
            <person name="Ezra D."/>
            <person name="Gonzalez J."/>
            <person name="Henrissat B."/>
            <person name="Kuo A."/>
            <person name="Liang C."/>
            <person name="Lipzen A."/>
            <person name="Lutzoni F."/>
            <person name="Magnuson J."/>
            <person name="Mondo S."/>
            <person name="Nolan M."/>
            <person name="Ohm R."/>
            <person name="Pangilinan J."/>
            <person name="Park H.-J."/>
            <person name="Ramirez L."/>
            <person name="Alfaro M."/>
            <person name="Sun H."/>
            <person name="Tritt A."/>
            <person name="Yoshinaga Y."/>
            <person name="Zwiers L.-H."/>
            <person name="Turgeon B."/>
            <person name="Goodwin S."/>
            <person name="Spatafora J."/>
            <person name="Crous P."/>
            <person name="Grigoriev I."/>
        </authorList>
    </citation>
    <scope>NUCLEOTIDE SEQUENCE</scope>
    <source>
        <strain evidence="2">CBS 207.26</strain>
    </source>
</reference>
<dbReference type="Proteomes" id="UP000800200">
    <property type="component" value="Unassembled WGS sequence"/>
</dbReference>
<name>A0A6A6DYH8_9PEZI</name>
<evidence type="ECO:0000256" key="1">
    <source>
        <dbReference type="SAM" id="SignalP"/>
    </source>
</evidence>
<evidence type="ECO:0000313" key="3">
    <source>
        <dbReference type="Proteomes" id="UP000800200"/>
    </source>
</evidence>
<feature type="signal peptide" evidence="1">
    <location>
        <begin position="1"/>
        <end position="20"/>
    </location>
</feature>
<dbReference type="AlphaFoldDB" id="A0A6A6DYH8"/>
<evidence type="ECO:0000313" key="2">
    <source>
        <dbReference type="EMBL" id="KAF2184614.1"/>
    </source>
</evidence>
<feature type="chain" id="PRO_5025398822" evidence="1">
    <location>
        <begin position="21"/>
        <end position="110"/>
    </location>
</feature>
<dbReference type="Gene3D" id="2.60.20.10">
    <property type="entry name" value="Crystallins"/>
    <property type="match status" value="1"/>
</dbReference>
<sequence length="110" mass="12421">MRFDFRYALVAAALAVPAHCGKFKFCKEVGWVNCNEFDNVQTARCYNLGAEWNKTCSSARSYGGISCYMWSYPNCMGKSAGPVLDNTRYRDLSQFGMDNESSSWECYASL</sequence>
<proteinExistence type="predicted"/>
<protein>
    <submittedName>
        <fullName evidence="2">Uncharacterized protein</fullName>
    </submittedName>
</protein>
<dbReference type="OrthoDB" id="4630202at2759"/>
<gene>
    <name evidence="2" type="ORF">K469DRAFT_688616</name>
</gene>
<organism evidence="2 3">
    <name type="scientific">Zopfia rhizophila CBS 207.26</name>
    <dbReference type="NCBI Taxonomy" id="1314779"/>
    <lineage>
        <taxon>Eukaryota</taxon>
        <taxon>Fungi</taxon>
        <taxon>Dikarya</taxon>
        <taxon>Ascomycota</taxon>
        <taxon>Pezizomycotina</taxon>
        <taxon>Dothideomycetes</taxon>
        <taxon>Dothideomycetes incertae sedis</taxon>
        <taxon>Zopfiaceae</taxon>
        <taxon>Zopfia</taxon>
    </lineage>
</organism>
<keyword evidence="3" id="KW-1185">Reference proteome</keyword>
<accession>A0A6A6DYH8</accession>
<dbReference type="EMBL" id="ML994637">
    <property type="protein sequence ID" value="KAF2184614.1"/>
    <property type="molecule type" value="Genomic_DNA"/>
</dbReference>
<keyword evidence="1" id="KW-0732">Signal</keyword>